<dbReference type="CDD" id="cd22584">
    <property type="entry name" value="Rcat_RBR_unk"/>
    <property type="match status" value="1"/>
</dbReference>
<keyword evidence="7" id="KW-0833">Ubl conjugation pathway</keyword>
<evidence type="ECO:0000256" key="6">
    <source>
        <dbReference type="ARBA" id="ARBA00022771"/>
    </source>
</evidence>
<evidence type="ECO:0000256" key="5">
    <source>
        <dbReference type="ARBA" id="ARBA00022737"/>
    </source>
</evidence>
<dbReference type="EC" id="2.3.2.31" evidence="2"/>
<protein>
    <recommendedName>
        <fullName evidence="2">RBR-type E3 ubiquitin transferase</fullName>
        <ecNumber evidence="2">2.3.2.31</ecNumber>
    </recommendedName>
</protein>
<dbReference type="InterPro" id="IPR013087">
    <property type="entry name" value="Znf_C2H2_type"/>
</dbReference>
<organism evidence="10 11">
    <name type="scientific">Fistulina hepatica ATCC 64428</name>
    <dbReference type="NCBI Taxonomy" id="1128425"/>
    <lineage>
        <taxon>Eukaryota</taxon>
        <taxon>Fungi</taxon>
        <taxon>Dikarya</taxon>
        <taxon>Basidiomycota</taxon>
        <taxon>Agaricomycotina</taxon>
        <taxon>Agaricomycetes</taxon>
        <taxon>Agaricomycetidae</taxon>
        <taxon>Agaricales</taxon>
        <taxon>Fistulinaceae</taxon>
        <taxon>Fistulina</taxon>
    </lineage>
</organism>
<evidence type="ECO:0000259" key="9">
    <source>
        <dbReference type="PROSITE" id="PS51873"/>
    </source>
</evidence>
<dbReference type="EMBL" id="KN882110">
    <property type="protein sequence ID" value="KIY43295.1"/>
    <property type="molecule type" value="Genomic_DNA"/>
</dbReference>
<evidence type="ECO:0000256" key="8">
    <source>
        <dbReference type="ARBA" id="ARBA00022833"/>
    </source>
</evidence>
<dbReference type="SMART" id="SM00647">
    <property type="entry name" value="IBR"/>
    <property type="match status" value="2"/>
</dbReference>
<dbReference type="CDD" id="cd22582">
    <property type="entry name" value="BRcat_RBR_unk"/>
    <property type="match status" value="1"/>
</dbReference>
<reference evidence="10 11" key="1">
    <citation type="journal article" date="2015" name="Fungal Genet. Biol.">
        <title>Evolution of novel wood decay mechanisms in Agaricales revealed by the genome sequences of Fistulina hepatica and Cylindrobasidium torrendii.</title>
        <authorList>
            <person name="Floudas D."/>
            <person name="Held B.W."/>
            <person name="Riley R."/>
            <person name="Nagy L.G."/>
            <person name="Koehler G."/>
            <person name="Ransdell A.S."/>
            <person name="Younus H."/>
            <person name="Chow J."/>
            <person name="Chiniquy J."/>
            <person name="Lipzen A."/>
            <person name="Tritt A."/>
            <person name="Sun H."/>
            <person name="Haridas S."/>
            <person name="LaButti K."/>
            <person name="Ohm R.A."/>
            <person name="Kues U."/>
            <person name="Blanchette R.A."/>
            <person name="Grigoriev I.V."/>
            <person name="Minto R.E."/>
            <person name="Hibbett D.S."/>
        </authorList>
    </citation>
    <scope>NUCLEOTIDE SEQUENCE [LARGE SCALE GENOMIC DNA]</scope>
    <source>
        <strain evidence="10 11">ATCC 64428</strain>
    </source>
</reference>
<evidence type="ECO:0000256" key="7">
    <source>
        <dbReference type="ARBA" id="ARBA00022786"/>
    </source>
</evidence>
<dbReference type="PROSITE" id="PS51873">
    <property type="entry name" value="TRIAD"/>
    <property type="match status" value="1"/>
</dbReference>
<dbReference type="PROSITE" id="PS00028">
    <property type="entry name" value="ZINC_FINGER_C2H2_1"/>
    <property type="match status" value="1"/>
</dbReference>
<dbReference type="SUPFAM" id="SSF57850">
    <property type="entry name" value="RING/U-box"/>
    <property type="match status" value="3"/>
</dbReference>
<name>A0A0D7A0I5_9AGAR</name>
<accession>A0A0D7A0I5</accession>
<keyword evidence="4" id="KW-0479">Metal-binding</keyword>
<dbReference type="InterPro" id="IPR002867">
    <property type="entry name" value="IBR_dom"/>
</dbReference>
<dbReference type="OrthoDB" id="9977870at2759"/>
<dbReference type="GO" id="GO:0008270">
    <property type="term" value="F:zinc ion binding"/>
    <property type="evidence" value="ECO:0007669"/>
    <property type="project" value="UniProtKB-KW"/>
</dbReference>
<keyword evidence="11" id="KW-1185">Reference proteome</keyword>
<evidence type="ECO:0000256" key="1">
    <source>
        <dbReference type="ARBA" id="ARBA00001798"/>
    </source>
</evidence>
<evidence type="ECO:0000256" key="2">
    <source>
        <dbReference type="ARBA" id="ARBA00012251"/>
    </source>
</evidence>
<dbReference type="InterPro" id="IPR044066">
    <property type="entry name" value="TRIAD_supradom"/>
</dbReference>
<dbReference type="InterPro" id="IPR031127">
    <property type="entry name" value="E3_UB_ligase_RBR"/>
</dbReference>
<sequence>MDTEMLIARLVEEDLRMLEATRAAEKMQLAAILSESRDGGHDEAMSPSPPLSDTDAVVEAFANECRVNVDAIVAQSIVGREANLAGDWQLAQKLAASEKKFALDSEFARRLHQQETDGLIDANEFKDAESLLSKDEIARIMAADVNSKGKGKEEVAEGVSLNGKGRAVAVNEDMSDDDSPEQNKEPQCGICLETLQITYSPVTAAQNATSSNRLPFGLRMPCPGGHTYCLGCITHYIRSKIDPQEEGIASIEKVVFPIRCPECPQELWPQGIQDDVAERILTEKGMLLWHTQKLLDSIPRFYCPNPKCSALVQIHDDPDEPQAICPSCRQTLCVECRVRWHKGYTCEEYQAIPPDERSPEDQLLLQLAKAKNWRRCPNCKTIVELTIGCNHITCRCGTHFCFRCGSLWKRGQGRNSGHCTRNPPCDLWDEANLLDAQERERAAALRAAQNAQVCQRRPTSIRGAGSWSPVFSRQKQQVAFAGAAQARPAQPAHAFDVRQPPPAEVGAAPPPYQYRAPDADVLCSRHWFTRDMVENLRCGYCNALLNSLRDLQYHLEHVTHHSVYACCGRFFKRGVDFERHQEAYPSRFGVHDYSYSYEP</sequence>
<dbReference type="Gene3D" id="3.30.40.10">
    <property type="entry name" value="Zinc/RING finger domain, C3HC4 (zinc finger)"/>
    <property type="match status" value="1"/>
</dbReference>
<comment type="catalytic activity">
    <reaction evidence="1">
        <text>[E2 ubiquitin-conjugating enzyme]-S-ubiquitinyl-L-cysteine + [acceptor protein]-L-lysine = [E2 ubiquitin-conjugating enzyme]-L-cysteine + [acceptor protein]-N(6)-ubiquitinyl-L-lysine.</text>
        <dbReference type="EC" id="2.3.2.31"/>
    </reaction>
</comment>
<evidence type="ECO:0000313" key="11">
    <source>
        <dbReference type="Proteomes" id="UP000054144"/>
    </source>
</evidence>
<dbReference type="InterPro" id="IPR013083">
    <property type="entry name" value="Znf_RING/FYVE/PHD"/>
</dbReference>
<dbReference type="GO" id="GO:0061630">
    <property type="term" value="F:ubiquitin protein ligase activity"/>
    <property type="evidence" value="ECO:0007669"/>
    <property type="project" value="UniProtKB-EC"/>
</dbReference>
<evidence type="ECO:0000256" key="4">
    <source>
        <dbReference type="ARBA" id="ARBA00022723"/>
    </source>
</evidence>
<evidence type="ECO:0000256" key="3">
    <source>
        <dbReference type="ARBA" id="ARBA00022679"/>
    </source>
</evidence>
<gene>
    <name evidence="10" type="ORF">FISHEDRAFT_53809</name>
</gene>
<evidence type="ECO:0000313" key="10">
    <source>
        <dbReference type="EMBL" id="KIY43295.1"/>
    </source>
</evidence>
<dbReference type="Proteomes" id="UP000054144">
    <property type="component" value="Unassembled WGS sequence"/>
</dbReference>
<keyword evidence="5" id="KW-0677">Repeat</keyword>
<keyword evidence="3" id="KW-0808">Transferase</keyword>
<dbReference type="Pfam" id="PF01485">
    <property type="entry name" value="IBR"/>
    <property type="match status" value="2"/>
</dbReference>
<dbReference type="GO" id="GO:0016567">
    <property type="term" value="P:protein ubiquitination"/>
    <property type="evidence" value="ECO:0007669"/>
    <property type="project" value="InterPro"/>
</dbReference>
<dbReference type="Gene3D" id="1.20.120.1750">
    <property type="match status" value="1"/>
</dbReference>
<proteinExistence type="predicted"/>
<keyword evidence="8" id="KW-0862">Zinc</keyword>
<keyword evidence="6" id="KW-0863">Zinc-finger</keyword>
<dbReference type="AlphaFoldDB" id="A0A0D7A0I5"/>
<feature type="domain" description="RING-type" evidence="9">
    <location>
        <begin position="184"/>
        <end position="423"/>
    </location>
</feature>
<dbReference type="PANTHER" id="PTHR11685">
    <property type="entry name" value="RBR FAMILY RING FINGER AND IBR DOMAIN-CONTAINING"/>
    <property type="match status" value="1"/>
</dbReference>